<dbReference type="Gramene" id="MELO3C023182.2.1">
    <property type="protein sequence ID" value="MELO3C023182.2.1"/>
    <property type="gene ID" value="MELO3C023182.2"/>
</dbReference>
<keyword evidence="2" id="KW-0496">Mitochondrion</keyword>
<comment type="subcellular location">
    <subcellularLocation>
        <location evidence="2">Mitochondrion inner membrane</location>
    </subcellularLocation>
</comment>
<protein>
    <recommendedName>
        <fullName evidence="2">Prohibitin</fullName>
    </recommendedName>
</protein>
<reference evidence="3" key="1">
    <citation type="submission" date="2023-03" db="UniProtKB">
        <authorList>
            <consortium name="EnsemblPlants"/>
        </authorList>
    </citation>
    <scope>IDENTIFICATION</scope>
</reference>
<comment type="similarity">
    <text evidence="1 2">Belongs to the prohibitin family.</text>
</comment>
<keyword evidence="2" id="KW-0472">Membrane</keyword>
<organism evidence="3">
    <name type="scientific">Cucumis melo</name>
    <name type="common">Muskmelon</name>
    <dbReference type="NCBI Taxonomy" id="3656"/>
    <lineage>
        <taxon>Eukaryota</taxon>
        <taxon>Viridiplantae</taxon>
        <taxon>Streptophyta</taxon>
        <taxon>Embryophyta</taxon>
        <taxon>Tracheophyta</taxon>
        <taxon>Spermatophyta</taxon>
        <taxon>Magnoliopsida</taxon>
        <taxon>eudicotyledons</taxon>
        <taxon>Gunneridae</taxon>
        <taxon>Pentapetalae</taxon>
        <taxon>rosids</taxon>
        <taxon>fabids</taxon>
        <taxon>Cucurbitales</taxon>
        <taxon>Cucurbitaceae</taxon>
        <taxon>Benincaseae</taxon>
        <taxon>Cucumis</taxon>
    </lineage>
</organism>
<dbReference type="EnsemblPlants" id="MELO3C023182.2.1">
    <property type="protein sequence ID" value="MELO3C023182.2.1"/>
    <property type="gene ID" value="MELO3C023182.2"/>
</dbReference>
<evidence type="ECO:0000313" key="3">
    <source>
        <dbReference type="EnsemblPlants" id="MELO3C023182.2.1"/>
    </source>
</evidence>
<evidence type="ECO:0000256" key="1">
    <source>
        <dbReference type="ARBA" id="ARBA00009658"/>
    </source>
</evidence>
<name>A0A9I9DT41_CUCME</name>
<dbReference type="AlphaFoldDB" id="A0A9I9DT41"/>
<dbReference type="GO" id="GO:0005743">
    <property type="term" value="C:mitochondrial inner membrane"/>
    <property type="evidence" value="ECO:0007669"/>
    <property type="project" value="UniProtKB-SubCell"/>
</dbReference>
<dbReference type="PRINTS" id="PR00679">
    <property type="entry name" value="PROHIBITIN"/>
</dbReference>
<evidence type="ECO:0000256" key="2">
    <source>
        <dbReference type="RuleBase" id="RU366048"/>
    </source>
</evidence>
<dbReference type="PANTHER" id="PTHR23222:SF0">
    <property type="entry name" value="PROHIBITIN 1"/>
    <property type="match status" value="1"/>
</dbReference>
<dbReference type="InterPro" id="IPR000163">
    <property type="entry name" value="Prohibitin"/>
</dbReference>
<dbReference type="GO" id="GO:0007005">
    <property type="term" value="P:mitochondrion organization"/>
    <property type="evidence" value="ECO:0007669"/>
    <property type="project" value="TreeGrafter"/>
</dbReference>
<accession>A0A9I9DT41</accession>
<keyword evidence="2" id="KW-0999">Mitochondrion inner membrane</keyword>
<proteinExistence type="inferred from homology"/>
<dbReference type="PANTHER" id="PTHR23222">
    <property type="entry name" value="PROHIBITIN"/>
    <property type="match status" value="1"/>
</dbReference>
<sequence length="100" mass="10977">MVNLSLRVLSHPEISHLSDIFKTLGLEYDEKILLSIGNEAEQERRVAIIRAKGESNSAKLVYDATSSTGMGLIELRRIEASRENACTLLKSSNVAYLLGG</sequence>